<organism evidence="1 2">
    <name type="scientific">Bordetella ansorpii</name>
    <dbReference type="NCBI Taxonomy" id="288768"/>
    <lineage>
        <taxon>Bacteria</taxon>
        <taxon>Pseudomonadati</taxon>
        <taxon>Pseudomonadota</taxon>
        <taxon>Betaproteobacteria</taxon>
        <taxon>Burkholderiales</taxon>
        <taxon>Alcaligenaceae</taxon>
        <taxon>Bordetella</taxon>
    </lineage>
</organism>
<dbReference type="RefSeq" id="WP_066411023.1">
    <property type="nucleotide sequence ID" value="NZ_FKBS01000014.1"/>
</dbReference>
<dbReference type="Gene3D" id="1.25.40.10">
    <property type="entry name" value="Tetratricopeptide repeat domain"/>
    <property type="match status" value="1"/>
</dbReference>
<protein>
    <submittedName>
        <fullName evidence="1">Putative Zn-dependent protease, contains TPR repeats</fullName>
    </submittedName>
</protein>
<dbReference type="AlphaFoldDB" id="A0A157NVG5"/>
<gene>
    <name evidence="1" type="ORF">SAMEA1982600_01991</name>
</gene>
<dbReference type="SUPFAM" id="SSF48452">
    <property type="entry name" value="TPR-like"/>
    <property type="match status" value="1"/>
</dbReference>
<name>A0A157NVG5_9BORD</name>
<dbReference type="EMBL" id="FKBS01000014">
    <property type="protein sequence ID" value="SAI25317.1"/>
    <property type="molecule type" value="Genomic_DNA"/>
</dbReference>
<evidence type="ECO:0000313" key="1">
    <source>
        <dbReference type="EMBL" id="SAI25317.1"/>
    </source>
</evidence>
<keyword evidence="1" id="KW-0645">Protease</keyword>
<keyword evidence="1" id="KW-0378">Hydrolase</keyword>
<dbReference type="GO" id="GO:0008233">
    <property type="term" value="F:peptidase activity"/>
    <property type="evidence" value="ECO:0007669"/>
    <property type="project" value="UniProtKB-KW"/>
</dbReference>
<dbReference type="OrthoDB" id="8657489at2"/>
<accession>A0A157NVG5</accession>
<dbReference type="GO" id="GO:0006508">
    <property type="term" value="P:proteolysis"/>
    <property type="evidence" value="ECO:0007669"/>
    <property type="project" value="UniProtKB-KW"/>
</dbReference>
<proteinExistence type="predicted"/>
<reference evidence="1 2" key="1">
    <citation type="submission" date="2016-03" db="EMBL/GenBank/DDBJ databases">
        <authorList>
            <consortium name="Pathogen Informatics"/>
        </authorList>
    </citation>
    <scope>NUCLEOTIDE SEQUENCE [LARGE SCALE GENOMIC DNA]</scope>
    <source>
        <strain evidence="1 2">NCTC13364</strain>
    </source>
</reference>
<sequence>MSDSVRPDLSAVPPAVSQGTAFVLDADEARLLAEVGMLAARAGDVARADAIFNGLRAVRPGRAYPYIGLALARIASGRAAEAVQLLESAVLADDAERAQAQAWRGLALQLAGRAAESRKVLQDAAAQPNEGGALARSLLGLGEDAARMPAGLVPTVKE</sequence>
<dbReference type="InterPro" id="IPR011990">
    <property type="entry name" value="TPR-like_helical_dom_sf"/>
</dbReference>
<dbReference type="Proteomes" id="UP000077037">
    <property type="component" value="Unassembled WGS sequence"/>
</dbReference>
<evidence type="ECO:0000313" key="2">
    <source>
        <dbReference type="Proteomes" id="UP000077037"/>
    </source>
</evidence>